<dbReference type="Proteomes" id="UP000005307">
    <property type="component" value="Chromosome"/>
</dbReference>
<dbReference type="SUPFAM" id="SSF103515">
    <property type="entry name" value="Autotransporter"/>
    <property type="match status" value="1"/>
</dbReference>
<keyword evidence="1" id="KW-0677">Repeat</keyword>
<name>M9RAD8_9RHOB</name>
<feature type="region of interest" description="Disordered" evidence="2">
    <location>
        <begin position="156"/>
        <end position="176"/>
    </location>
</feature>
<organism evidence="5 6">
    <name type="scientific">Octadecabacter antarcticus 307</name>
    <dbReference type="NCBI Taxonomy" id="391626"/>
    <lineage>
        <taxon>Bacteria</taxon>
        <taxon>Pseudomonadati</taxon>
        <taxon>Pseudomonadota</taxon>
        <taxon>Alphaproteobacteria</taxon>
        <taxon>Rhodobacterales</taxon>
        <taxon>Roseobacteraceae</taxon>
        <taxon>Octadecabacter</taxon>
    </lineage>
</organism>
<evidence type="ECO:0000313" key="5">
    <source>
        <dbReference type="EMBL" id="AGI68758.1"/>
    </source>
</evidence>
<reference evidence="5 6" key="1">
    <citation type="journal article" date="2013" name="PLoS ONE">
        <title>Poles Apart: Arctic and Antarctic Octadecabacter strains Share High Genome Plasticity and a New Type of Xanthorhodopsin.</title>
        <authorList>
            <person name="Vollmers J."/>
            <person name="Voget S."/>
            <person name="Dietrich S."/>
            <person name="Gollnow K."/>
            <person name="Smits M."/>
            <person name="Meyer K."/>
            <person name="Brinkhoff T."/>
            <person name="Simon M."/>
            <person name="Daniel R."/>
        </authorList>
    </citation>
    <scope>NUCLEOTIDE SEQUENCE [LARGE SCALE GENOMIC DNA]</scope>
    <source>
        <strain evidence="5 6">307</strain>
    </source>
</reference>
<feature type="domain" description="Autotransporter" evidence="4">
    <location>
        <begin position="262"/>
        <end position="517"/>
    </location>
</feature>
<sequence length="517" mass="53188">MVPDIDVAVDGPPVVTVPENIEVNPAAGSNTAIVSFTAPTATDAVDGTITPVLVSSSPTEGLDSGSSFPIGETLLTYTATDDVGNVGTASFTVTVSDVTPPKKATGIIITTNSDGSINVEGMAGLGTMVEVTFPDGTTVTTSIAPKPGELIKARLSRNKQSTTTEASDNSGAFSLTSASMQPSGGVKVVVIDAAGNKSEASETGYVAGPTPEQTREQIAGYMQNRASQTIAAQPDLIGLLSGASMGGFNAYVTQGNGNFDFATSGDQPVWATLQGSWSEFGTTESSYFFGAVGAHTKLSPDVLVGIMFEFDKLTQTDGASSTEGDGYLAGPYFVAKLPNQPLFIEGRLLTGQTENQVSVVGVGGTATETFDTQRTLASIKVAGQLNYGELVLTPSLTATHLRDAQDTFVNTQGNIVAAQGIEVNSVATGLNFAQPVSLSNGELMLTGGISGIWSSSEGTGFASSVAPTTDGRRARITLGANYTLPNGIVLSAESFYDGIGMNDNESYGLNFGVQMQF</sequence>
<dbReference type="PANTHER" id="PTHR46343:SF2">
    <property type="entry name" value="SUSHI_VON WILLEBRAND FACTOR TYPE A_EGF_PENTRAXIN DOMAIN-CONTAINING 1"/>
    <property type="match status" value="1"/>
</dbReference>
<dbReference type="InterPro" id="IPR003410">
    <property type="entry name" value="HYR_dom"/>
</dbReference>
<dbReference type="PANTHER" id="PTHR46343">
    <property type="entry name" value="HYR DOMAIN-CONTAINING PROTEIN"/>
    <property type="match status" value="1"/>
</dbReference>
<protein>
    <submittedName>
        <fullName evidence="5">Putative hyalin-domain-containing autotransporter</fullName>
    </submittedName>
</protein>
<dbReference type="HOGENOM" id="CLU_526607_0_0_5"/>
<dbReference type="KEGG" id="oat:OAN307_c32390"/>
<evidence type="ECO:0000259" key="4">
    <source>
        <dbReference type="PROSITE" id="PS51208"/>
    </source>
</evidence>
<evidence type="ECO:0000313" key="6">
    <source>
        <dbReference type="Proteomes" id="UP000005307"/>
    </source>
</evidence>
<dbReference type="eggNOG" id="COG3291">
    <property type="taxonomic scope" value="Bacteria"/>
</dbReference>
<dbReference type="Pfam" id="PF02494">
    <property type="entry name" value="HYR"/>
    <property type="match status" value="1"/>
</dbReference>
<dbReference type="EMBL" id="CP003740">
    <property type="protein sequence ID" value="AGI68758.1"/>
    <property type="molecule type" value="Genomic_DNA"/>
</dbReference>
<proteinExistence type="predicted"/>
<dbReference type="InterPro" id="IPR013783">
    <property type="entry name" value="Ig-like_fold"/>
</dbReference>
<dbReference type="InterPro" id="IPR005546">
    <property type="entry name" value="Autotransporte_beta"/>
</dbReference>
<evidence type="ECO:0000259" key="3">
    <source>
        <dbReference type="PROSITE" id="PS50825"/>
    </source>
</evidence>
<feature type="domain" description="HYR" evidence="3">
    <location>
        <begin position="7"/>
        <end position="97"/>
    </location>
</feature>
<keyword evidence="6" id="KW-1185">Reference proteome</keyword>
<dbReference type="AlphaFoldDB" id="M9RAD8"/>
<dbReference type="eggNOG" id="COG3468">
    <property type="taxonomic scope" value="Bacteria"/>
</dbReference>
<accession>M9RAD8</accession>
<dbReference type="InterPro" id="IPR043555">
    <property type="entry name" value="SRPX-like"/>
</dbReference>
<dbReference type="PROSITE" id="PS50825">
    <property type="entry name" value="HYR"/>
    <property type="match status" value="1"/>
</dbReference>
<evidence type="ECO:0000256" key="1">
    <source>
        <dbReference type="ARBA" id="ARBA00022737"/>
    </source>
</evidence>
<feature type="compositionally biased region" description="Polar residues" evidence="2">
    <location>
        <begin position="158"/>
        <end position="176"/>
    </location>
</feature>
<dbReference type="InterPro" id="IPR036709">
    <property type="entry name" value="Autotransporte_beta_dom_sf"/>
</dbReference>
<evidence type="ECO:0000256" key="2">
    <source>
        <dbReference type="SAM" id="MobiDB-lite"/>
    </source>
</evidence>
<dbReference type="SMART" id="SM00869">
    <property type="entry name" value="Autotransporter"/>
    <property type="match status" value="1"/>
</dbReference>
<dbReference type="Gene3D" id="2.60.40.10">
    <property type="entry name" value="Immunoglobulins"/>
    <property type="match status" value="2"/>
</dbReference>
<gene>
    <name evidence="5" type="ORF">OAN307_c32390</name>
</gene>
<dbReference type="PROSITE" id="PS51208">
    <property type="entry name" value="AUTOTRANSPORTER"/>
    <property type="match status" value="1"/>
</dbReference>